<reference evidence="2" key="1">
    <citation type="submission" date="2023-07" db="EMBL/GenBank/DDBJ databases">
        <title>30 novel species of actinomycetes from the DSMZ collection.</title>
        <authorList>
            <person name="Nouioui I."/>
        </authorList>
    </citation>
    <scope>NUCLEOTIDE SEQUENCE [LARGE SCALE GENOMIC DNA]</scope>
    <source>
        <strain evidence="2">DSM 44918</strain>
    </source>
</reference>
<protein>
    <recommendedName>
        <fullName evidence="3">Glycoside hydrolase family 65</fullName>
    </recommendedName>
</protein>
<dbReference type="SUPFAM" id="SSF48208">
    <property type="entry name" value="Six-hairpin glycosidases"/>
    <property type="match status" value="1"/>
</dbReference>
<evidence type="ECO:0000313" key="1">
    <source>
        <dbReference type="EMBL" id="MDT0317846.1"/>
    </source>
</evidence>
<dbReference type="Proteomes" id="UP001183420">
    <property type="component" value="Unassembled WGS sequence"/>
</dbReference>
<dbReference type="EMBL" id="JAVREM010000003">
    <property type="protein sequence ID" value="MDT0317846.1"/>
    <property type="molecule type" value="Genomic_DNA"/>
</dbReference>
<gene>
    <name evidence="1" type="ORF">RNC47_05745</name>
</gene>
<proteinExistence type="predicted"/>
<dbReference type="RefSeq" id="WP_311596055.1">
    <property type="nucleotide sequence ID" value="NZ_JAVREM010000003.1"/>
</dbReference>
<name>A0ABU2LJT1_9ACTN</name>
<accession>A0ABU2LJT1</accession>
<evidence type="ECO:0008006" key="3">
    <source>
        <dbReference type="Google" id="ProtNLM"/>
    </source>
</evidence>
<keyword evidence="2" id="KW-1185">Reference proteome</keyword>
<dbReference type="Gene3D" id="1.50.10.10">
    <property type="match status" value="1"/>
</dbReference>
<evidence type="ECO:0000313" key="2">
    <source>
        <dbReference type="Proteomes" id="UP001183420"/>
    </source>
</evidence>
<organism evidence="1 2">
    <name type="scientific">Streptomyces millisiae</name>
    <dbReference type="NCBI Taxonomy" id="3075542"/>
    <lineage>
        <taxon>Bacteria</taxon>
        <taxon>Bacillati</taxon>
        <taxon>Actinomycetota</taxon>
        <taxon>Actinomycetes</taxon>
        <taxon>Kitasatosporales</taxon>
        <taxon>Streptomycetaceae</taxon>
        <taxon>Streptomyces</taxon>
    </lineage>
</organism>
<dbReference type="InterPro" id="IPR008928">
    <property type="entry name" value="6-hairpin_glycosidase_sf"/>
</dbReference>
<comment type="caution">
    <text evidence="1">The sequence shown here is derived from an EMBL/GenBank/DDBJ whole genome shotgun (WGS) entry which is preliminary data.</text>
</comment>
<sequence>MTGGHRTQLTVDRRRLVRRHNPVLSAPHPVDTLTVGNGDLAMTVDVSGLQTFPNFHELRPDPRRVVSDGRGGLPEQRRRPFDRDDFQIPLRTQSSWGWYRTRGRREYALEEAVTEYPTARGPVPYLDRMGLLRAADPIPEELEPGAWFTYNPRRAHLGRLALDALPGGPALGHPERLERPRAELDLWSGVVRSGYRIDGEPVEVTTVADPVAHRFAVRVVSPLLARGLAVSWVFDPQPDDLAWFELPLDERVRWHDLGPGRGRAHRVVESSAYVVDVVSTGVLSARDGGARVTASTDAGALELVVTLAPSAPEPAGGEGTAAFPAVLRASEEWWRHYWTTGAVVSFEGSVDEAAAELERRVVLSQYLTAVNCAGATPPAETGLTYNTWTGKFHLEMHWWHAAHFPMWGRGHLLERSLAWYHGALGAARETARRQGYRGARWPKQTDPSARESPSLIGVFLIWQQPHLIHLLELLRREGRPDAFLAEHYPLVEATADFMADFAEERDGEFVLPPPLIPAQESYLVDRATNADPTFELAYWTWALRIANQWRKRLGLPVRAEWERVAGNMRRPALMPDGTYAALATPPLLIRKDHPSMLMALGWLPDTEVIDADVMAATLDEVWRGWDLQSSWGWDYPVMAMTAARLGDLGRALDALLLPSPKNVFLPNGHNPQMPGFLTLYLPANGGLLAAVAHLADAVAAGARLPSGWRMTAEGFSAFPRGSRSAATD</sequence>
<dbReference type="InterPro" id="IPR012341">
    <property type="entry name" value="6hp_glycosidase-like_sf"/>
</dbReference>